<dbReference type="Proteomes" id="UP001331515">
    <property type="component" value="Unassembled WGS sequence"/>
</dbReference>
<accession>A0AAN8DKL1</accession>
<feature type="region of interest" description="Disordered" evidence="1">
    <location>
        <begin position="1"/>
        <end position="46"/>
    </location>
</feature>
<gene>
    <name evidence="3" type="ORF">CgunFtcFv8_017174</name>
</gene>
<sequence>MLKRVLRKSQSVSRTMTPPSHKEASAKRPCSVISPMAGPSKKAKSDIALTPKRKRTCIETWKTQFPWVRCVEDIMFCEVCREYPSIADHNSKPYEGVTGSKRIETLQSHESSKYHLLCIQRKEVTEKGTGPMFVALKKQAENMDDQLKPMFNTAFYVAKLKLPFRSFEGLIELQEKNGIKMPTHYRNDGCKAFVQAIAEVGKDRVSEDLTKATDFIDIVEKGVDPIYRFYYGSGKRRREVNAISAVIDEDPVYFSAPCGTRWMVSRLRAYKAVIKMTTLSSYTWKRLQTEKQKKELSVWGT</sequence>
<name>A0AAN8DKL1_CHAGU</name>
<proteinExistence type="predicted"/>
<comment type="caution">
    <text evidence="3">The sequence shown here is derived from an EMBL/GenBank/DDBJ whole genome shotgun (WGS) entry which is preliminary data.</text>
</comment>
<protein>
    <recommendedName>
        <fullName evidence="2">C17orf113 probable zinc finger domain-containing protein</fullName>
    </recommendedName>
</protein>
<evidence type="ECO:0000259" key="2">
    <source>
        <dbReference type="Pfam" id="PF25431"/>
    </source>
</evidence>
<keyword evidence="4" id="KW-1185">Reference proteome</keyword>
<evidence type="ECO:0000313" key="3">
    <source>
        <dbReference type="EMBL" id="KAK5924571.1"/>
    </source>
</evidence>
<dbReference type="InterPro" id="IPR057456">
    <property type="entry name" value="Znf_C17orf113"/>
</dbReference>
<organism evidence="3 4">
    <name type="scientific">Champsocephalus gunnari</name>
    <name type="common">Mackerel icefish</name>
    <dbReference type="NCBI Taxonomy" id="52237"/>
    <lineage>
        <taxon>Eukaryota</taxon>
        <taxon>Metazoa</taxon>
        <taxon>Chordata</taxon>
        <taxon>Craniata</taxon>
        <taxon>Vertebrata</taxon>
        <taxon>Euteleostomi</taxon>
        <taxon>Actinopterygii</taxon>
        <taxon>Neopterygii</taxon>
        <taxon>Teleostei</taxon>
        <taxon>Neoteleostei</taxon>
        <taxon>Acanthomorphata</taxon>
        <taxon>Eupercaria</taxon>
        <taxon>Perciformes</taxon>
        <taxon>Notothenioidei</taxon>
        <taxon>Channichthyidae</taxon>
        <taxon>Champsocephalus</taxon>
    </lineage>
</organism>
<dbReference type="AlphaFoldDB" id="A0AAN8DKL1"/>
<dbReference type="Pfam" id="PF25431">
    <property type="entry name" value="zf-C17orf113"/>
    <property type="match status" value="1"/>
</dbReference>
<evidence type="ECO:0000313" key="4">
    <source>
        <dbReference type="Proteomes" id="UP001331515"/>
    </source>
</evidence>
<dbReference type="EMBL" id="JAURVH010001520">
    <property type="protein sequence ID" value="KAK5924571.1"/>
    <property type="molecule type" value="Genomic_DNA"/>
</dbReference>
<reference evidence="3 4" key="1">
    <citation type="journal article" date="2023" name="Mol. Biol. Evol.">
        <title>Genomics of Secondarily Temperate Adaptation in the Only Non-Antarctic Icefish.</title>
        <authorList>
            <person name="Rivera-Colon A.G."/>
            <person name="Rayamajhi N."/>
            <person name="Minhas B.F."/>
            <person name="Madrigal G."/>
            <person name="Bilyk K.T."/>
            <person name="Yoon V."/>
            <person name="Hune M."/>
            <person name="Gregory S."/>
            <person name="Cheng C.H.C."/>
            <person name="Catchen J.M."/>
        </authorList>
    </citation>
    <scope>NUCLEOTIDE SEQUENCE [LARGE SCALE GENOMIC DNA]</scope>
    <source>
        <tissue evidence="3">White muscle</tissue>
    </source>
</reference>
<dbReference type="PANTHER" id="PTHR46880">
    <property type="entry name" value="RAS-ASSOCIATING DOMAIN-CONTAINING PROTEIN"/>
    <property type="match status" value="1"/>
</dbReference>
<dbReference type="PANTHER" id="PTHR46880:SF5">
    <property type="entry name" value="DUF4371 DOMAIN-CONTAINING PROTEIN"/>
    <property type="match status" value="1"/>
</dbReference>
<evidence type="ECO:0000256" key="1">
    <source>
        <dbReference type="SAM" id="MobiDB-lite"/>
    </source>
</evidence>
<feature type="domain" description="C17orf113 probable zinc finger" evidence="2">
    <location>
        <begin position="65"/>
        <end position="123"/>
    </location>
</feature>
<feature type="compositionally biased region" description="Polar residues" evidence="1">
    <location>
        <begin position="8"/>
        <end position="18"/>
    </location>
</feature>